<dbReference type="PANTHER" id="PTHR47691">
    <property type="entry name" value="REGULATOR-RELATED"/>
    <property type="match status" value="1"/>
</dbReference>
<keyword evidence="3" id="KW-1185">Reference proteome</keyword>
<dbReference type="InterPro" id="IPR002182">
    <property type="entry name" value="NB-ARC"/>
</dbReference>
<dbReference type="Proteomes" id="UP000184501">
    <property type="component" value="Unassembled WGS sequence"/>
</dbReference>
<dbReference type="AlphaFoldDB" id="A0A1M5M867"/>
<name>A0A1M5M867_STRHI</name>
<dbReference type="SUPFAM" id="SSF48452">
    <property type="entry name" value="TPR-like"/>
    <property type="match status" value="2"/>
</dbReference>
<dbReference type="SMART" id="SM00530">
    <property type="entry name" value="HTH_XRE"/>
    <property type="match status" value="1"/>
</dbReference>
<accession>A0A1M5M867</accession>
<dbReference type="InterPro" id="IPR001387">
    <property type="entry name" value="Cro/C1-type_HTH"/>
</dbReference>
<dbReference type="EMBL" id="FQVN01000013">
    <property type="protein sequence ID" value="SHG73452.1"/>
    <property type="molecule type" value="Genomic_DNA"/>
</dbReference>
<evidence type="ECO:0000259" key="1">
    <source>
        <dbReference type="PROSITE" id="PS50943"/>
    </source>
</evidence>
<gene>
    <name evidence="2" type="ORF">SAMN05444320_11326</name>
</gene>
<evidence type="ECO:0000313" key="2">
    <source>
        <dbReference type="EMBL" id="SHG73452.1"/>
    </source>
</evidence>
<dbReference type="Gene3D" id="3.40.50.300">
    <property type="entry name" value="P-loop containing nucleotide triphosphate hydrolases"/>
    <property type="match status" value="1"/>
</dbReference>
<sequence length="760" mass="82604">MTGQRGNQNQDSAAGFGDRLRRAREASGLSLRELAAIVHYTAGHISKVELGERAATVEFAEACDQALNVGGELVRCAQTSAAAREGALRPAQLPLVSAEFAGRHDELAALDEALDAGCPVIVIDGAAGCGKTSLALRWAHQVAPRFPDGQLYADLRGYAADGEPAEPGDVLEEMLIALGVQPSDIPASLEPRAAMVRSLLAPRRVLVLLDNARASRQILPLLPGAAGCVVVITSRTRQDSLMMWTGARRVPLGLMSPEDAQSLLRAVIGADRAAAEPDAVGRLATLCAYLPLALRIAAQRVATRPHHRLSDLVDDLARSGDLLGALAVDDDETTAIRPVLSWSYTALDPHAARLFRLVSLHPGQISLPALASLAGLAVPEAHRLVTTLTHAHLAEETGPDLYGMHDLLRGYAGELATTLDTHEQRGDAATRLVDWYLHTSNNARAVIAPPTLRPLPLKAPLPGVVPHEFSSREDALRWYRTEEDNIVAVTRLALHHDLHEAAWQFPVAWTTYLMMRGPHHVYDRLHQLGQRAARLAGDTNGEAWVTATYAYLLRGRGHLDRAEQQFRHAVDLRRQLADPRGQAWATTGLGLVAHDRHDLDLAGARLREALTLFEQTTDQHGRAMALSALGDVHRAAARIEEAHRCLTEALAIQTELRIGYGQGHTLAVLAEVHRERGELDQALRHLERSLALRRRLGDRFGTADALERVGDLVAEMGRPQDAHDAWSEAAELLDELGSARATSIRERLRGESFSRRSEDG</sequence>
<dbReference type="InterPro" id="IPR005471">
    <property type="entry name" value="Tscrpt_reg_IclR_N"/>
</dbReference>
<dbReference type="InterPro" id="IPR019734">
    <property type="entry name" value="TPR_rpt"/>
</dbReference>
<dbReference type="GO" id="GO:0043531">
    <property type="term" value="F:ADP binding"/>
    <property type="evidence" value="ECO:0007669"/>
    <property type="project" value="InterPro"/>
</dbReference>
<evidence type="ECO:0000313" key="3">
    <source>
        <dbReference type="Proteomes" id="UP000184501"/>
    </source>
</evidence>
<organism evidence="2 3">
    <name type="scientific">Streptoalloteichus hindustanus</name>
    <dbReference type="NCBI Taxonomy" id="2017"/>
    <lineage>
        <taxon>Bacteria</taxon>
        <taxon>Bacillati</taxon>
        <taxon>Actinomycetota</taxon>
        <taxon>Actinomycetes</taxon>
        <taxon>Pseudonocardiales</taxon>
        <taxon>Pseudonocardiaceae</taxon>
        <taxon>Streptoalloteichus</taxon>
    </lineage>
</organism>
<dbReference type="InterPro" id="IPR010982">
    <property type="entry name" value="Lambda_DNA-bd_dom_sf"/>
</dbReference>
<dbReference type="PANTHER" id="PTHR47691:SF3">
    <property type="entry name" value="HTH-TYPE TRANSCRIPTIONAL REGULATOR RV0890C-RELATED"/>
    <property type="match status" value="1"/>
</dbReference>
<dbReference type="Pfam" id="PF13560">
    <property type="entry name" value="HTH_31"/>
    <property type="match status" value="1"/>
</dbReference>
<dbReference type="Pfam" id="PF09339">
    <property type="entry name" value="HTH_IclR"/>
    <property type="match status" value="1"/>
</dbReference>
<dbReference type="PROSITE" id="PS50943">
    <property type="entry name" value="HTH_CROC1"/>
    <property type="match status" value="1"/>
</dbReference>
<dbReference type="STRING" id="2017.SAMN05444320_11326"/>
<dbReference type="InterPro" id="IPR011990">
    <property type="entry name" value="TPR-like_helical_dom_sf"/>
</dbReference>
<proteinExistence type="predicted"/>
<dbReference type="RefSeq" id="WP_083960248.1">
    <property type="nucleotide sequence ID" value="NZ_FQVN01000013.1"/>
</dbReference>
<dbReference type="GO" id="GO:0003677">
    <property type="term" value="F:DNA binding"/>
    <property type="evidence" value="ECO:0007669"/>
    <property type="project" value="InterPro"/>
</dbReference>
<dbReference type="Pfam" id="PF00931">
    <property type="entry name" value="NB-ARC"/>
    <property type="match status" value="1"/>
</dbReference>
<dbReference type="OrthoDB" id="581105at2"/>
<dbReference type="PRINTS" id="PR00364">
    <property type="entry name" value="DISEASERSIST"/>
</dbReference>
<dbReference type="SMART" id="SM00028">
    <property type="entry name" value="TPR"/>
    <property type="match status" value="5"/>
</dbReference>
<feature type="domain" description="HTH cro/C1-type" evidence="1">
    <location>
        <begin position="20"/>
        <end position="73"/>
    </location>
</feature>
<dbReference type="SUPFAM" id="SSF52540">
    <property type="entry name" value="P-loop containing nucleoside triphosphate hydrolases"/>
    <property type="match status" value="1"/>
</dbReference>
<protein>
    <submittedName>
        <fullName evidence="2">Transcriptional regulator, contains XRE-family HTH domain</fullName>
    </submittedName>
</protein>
<reference evidence="2 3" key="1">
    <citation type="submission" date="2016-11" db="EMBL/GenBank/DDBJ databases">
        <authorList>
            <person name="Jaros S."/>
            <person name="Januszkiewicz K."/>
            <person name="Wedrychowicz H."/>
        </authorList>
    </citation>
    <scope>NUCLEOTIDE SEQUENCE [LARGE SCALE GENOMIC DNA]</scope>
    <source>
        <strain evidence="2 3">DSM 44523</strain>
    </source>
</reference>
<dbReference type="CDD" id="cd00093">
    <property type="entry name" value="HTH_XRE"/>
    <property type="match status" value="1"/>
</dbReference>
<dbReference type="Gene3D" id="1.10.260.40">
    <property type="entry name" value="lambda repressor-like DNA-binding domains"/>
    <property type="match status" value="1"/>
</dbReference>
<dbReference type="InterPro" id="IPR027417">
    <property type="entry name" value="P-loop_NTPase"/>
</dbReference>
<dbReference type="Gene3D" id="1.25.40.10">
    <property type="entry name" value="Tetratricopeptide repeat domain"/>
    <property type="match status" value="1"/>
</dbReference>
<dbReference type="Pfam" id="PF13424">
    <property type="entry name" value="TPR_12"/>
    <property type="match status" value="2"/>
</dbReference>
<dbReference type="SUPFAM" id="SSF47413">
    <property type="entry name" value="lambda repressor-like DNA-binding domains"/>
    <property type="match status" value="1"/>
</dbReference>